<reference evidence="2" key="1">
    <citation type="journal article" date="2014" name="Front. Microbiol.">
        <title>High frequency of phylogenetically diverse reductive dehalogenase-homologous genes in deep subseafloor sedimentary metagenomes.</title>
        <authorList>
            <person name="Kawai M."/>
            <person name="Futagami T."/>
            <person name="Toyoda A."/>
            <person name="Takaki Y."/>
            <person name="Nishi S."/>
            <person name="Hori S."/>
            <person name="Arai W."/>
            <person name="Tsubouchi T."/>
            <person name="Morono Y."/>
            <person name="Uchiyama I."/>
            <person name="Ito T."/>
            <person name="Fujiyama A."/>
            <person name="Inagaki F."/>
            <person name="Takami H."/>
        </authorList>
    </citation>
    <scope>NUCLEOTIDE SEQUENCE</scope>
    <source>
        <strain evidence="2">Expedition CK06-06</strain>
    </source>
</reference>
<evidence type="ECO:0000259" key="1">
    <source>
        <dbReference type="SMART" id="SM00471"/>
    </source>
</evidence>
<dbReference type="PANTHER" id="PTHR11373:SF4">
    <property type="entry name" value="DEOXYNUCLEOSIDE TRIPHOSPHATE TRIPHOSPHOHYDROLASE SAMHD1"/>
    <property type="match status" value="1"/>
</dbReference>
<dbReference type="InterPro" id="IPR050135">
    <property type="entry name" value="dGTPase-like"/>
</dbReference>
<feature type="domain" description="HD/PDEase" evidence="1">
    <location>
        <begin position="60"/>
        <end position="206"/>
    </location>
</feature>
<dbReference type="Pfam" id="PF01966">
    <property type="entry name" value="HD"/>
    <property type="match status" value="1"/>
</dbReference>
<dbReference type="Gene3D" id="1.10.3210.10">
    <property type="entry name" value="Hypothetical protein af1432"/>
    <property type="match status" value="1"/>
</dbReference>
<protein>
    <recommendedName>
        <fullName evidence="1">HD/PDEase domain-containing protein</fullName>
    </recommendedName>
</protein>
<accession>X1J8M1</accession>
<evidence type="ECO:0000313" key="2">
    <source>
        <dbReference type="EMBL" id="GAH90317.1"/>
    </source>
</evidence>
<organism evidence="2">
    <name type="scientific">marine sediment metagenome</name>
    <dbReference type="NCBI Taxonomy" id="412755"/>
    <lineage>
        <taxon>unclassified sequences</taxon>
        <taxon>metagenomes</taxon>
        <taxon>ecological metagenomes</taxon>
    </lineage>
</organism>
<name>X1J8M1_9ZZZZ</name>
<dbReference type="PANTHER" id="PTHR11373">
    <property type="entry name" value="DEOXYNUCLEOSIDE TRIPHOSPHATE TRIPHOSPHOHYDROLASE"/>
    <property type="match status" value="1"/>
</dbReference>
<dbReference type="GO" id="GO:0008832">
    <property type="term" value="F:dGTPase activity"/>
    <property type="evidence" value="ECO:0007669"/>
    <property type="project" value="TreeGrafter"/>
</dbReference>
<dbReference type="CDD" id="cd00077">
    <property type="entry name" value="HDc"/>
    <property type="match status" value="1"/>
</dbReference>
<comment type="caution">
    <text evidence="2">The sequence shown here is derived from an EMBL/GenBank/DDBJ whole genome shotgun (WGS) entry which is preliminary data.</text>
</comment>
<feature type="non-terminal residue" evidence="2">
    <location>
        <position position="1"/>
    </location>
</feature>
<dbReference type="AlphaFoldDB" id="X1J8M1"/>
<dbReference type="InterPro" id="IPR006674">
    <property type="entry name" value="HD_domain"/>
</dbReference>
<proteinExistence type="predicted"/>
<dbReference type="InterPro" id="IPR003607">
    <property type="entry name" value="HD/PDEase_dom"/>
</dbReference>
<dbReference type="SUPFAM" id="SSF109604">
    <property type="entry name" value="HD-domain/PDEase-like"/>
    <property type="match status" value="1"/>
</dbReference>
<dbReference type="EMBL" id="BARV01000884">
    <property type="protein sequence ID" value="GAH90317.1"/>
    <property type="molecule type" value="Genomic_DNA"/>
</dbReference>
<gene>
    <name evidence="2" type="ORF">S06H3_02873</name>
</gene>
<dbReference type="SMART" id="SM00471">
    <property type="entry name" value="HDc"/>
    <property type="match status" value="1"/>
</dbReference>
<sequence length="367" mass="42181">ELLVRLMKNIRRNKIYLYDPLYGTIYLPDFIWDVISCPELQRLREVRLCNINSLCLSGGANINRYEHAIGTCHLAQECLNSWPPLNPMSEKEQKLFVLAALLHDVASAAFGHSVEYIESKEGFDHEKAFEYVAVGEKGESYQYKSATLEPIFLGMSRELSSKIIKEDLEAIGKIIAGKGRFGPLMNATMDVDNIDNVFRLSYHIGLVKSGEVPLKLAKSLWVENDKLVLRKEVICLVEEWHKVRKKLYLLLLRNPEEFSAKCMLSEAIELAKAKDFFPFSWHDVDYELLEKLSKVSSETSIIISRLMKGVLYGCIGIFSTTKTDKYEIFNDISRRRKLEDELTKMIRSKFSPCREILPVLIAREQID</sequence>
<dbReference type="GO" id="GO:0006203">
    <property type="term" value="P:dGTP catabolic process"/>
    <property type="evidence" value="ECO:0007669"/>
    <property type="project" value="TreeGrafter"/>
</dbReference>